<reference evidence="2 3" key="1">
    <citation type="submission" date="2011-02" db="EMBL/GenBank/DDBJ databases">
        <authorList>
            <person name="Weinstock G."/>
            <person name="Sodergren E."/>
            <person name="Clifton S."/>
            <person name="Fulton L."/>
            <person name="Fulton B."/>
            <person name="Courtney L."/>
            <person name="Fronick C."/>
            <person name="Harrison M."/>
            <person name="Strong C."/>
            <person name="Farmer C."/>
            <person name="Delahaunty K."/>
            <person name="Markovic C."/>
            <person name="Hall O."/>
            <person name="Minx P."/>
            <person name="Tomlinson C."/>
            <person name="Mitreva M."/>
            <person name="Hou S."/>
            <person name="Chen J."/>
            <person name="Wollam A."/>
            <person name="Pepin K.H."/>
            <person name="Johnson M."/>
            <person name="Bhonagiri V."/>
            <person name="Zhang X."/>
            <person name="Suruliraj S."/>
            <person name="Warren W."/>
            <person name="Chinwalla A."/>
            <person name="Mardis E.R."/>
            <person name="Wilson R.K."/>
        </authorList>
    </citation>
    <scope>NUCLEOTIDE SEQUENCE [LARGE SCALE GENOMIC DNA]</scope>
    <source>
        <strain evidence="2 3">YIT 12056</strain>
    </source>
</reference>
<evidence type="ECO:0000313" key="3">
    <source>
        <dbReference type="Proteomes" id="UP000010321"/>
    </source>
</evidence>
<dbReference type="NCBIfam" id="NF045579">
    <property type="entry name" value="rhamnoside_JR"/>
    <property type="match status" value="1"/>
</dbReference>
<dbReference type="SUPFAM" id="SSF49785">
    <property type="entry name" value="Galactose-binding domain-like"/>
    <property type="match status" value="1"/>
</dbReference>
<accession>A0ABN0CNP9</accession>
<dbReference type="Pfam" id="PF17132">
    <property type="entry name" value="Glyco_hydro_106"/>
    <property type="match status" value="2"/>
</dbReference>
<keyword evidence="2" id="KW-0378">Hydrolase</keyword>
<comment type="caution">
    <text evidence="2">The sequence shown here is derived from an EMBL/GenBank/DDBJ whole genome shotgun (WGS) entry which is preliminary data.</text>
</comment>
<dbReference type="Proteomes" id="UP000010321">
    <property type="component" value="Unassembled WGS sequence"/>
</dbReference>
<dbReference type="CDD" id="cd03143">
    <property type="entry name" value="A4_beta-galactosidase_middle_domain"/>
    <property type="match status" value="1"/>
</dbReference>
<keyword evidence="3" id="KW-1185">Reference proteome</keyword>
<proteinExistence type="predicted"/>
<evidence type="ECO:0000313" key="2">
    <source>
        <dbReference type="EMBL" id="EGF51754.1"/>
    </source>
</evidence>
<organism evidence="2 3">
    <name type="scientific">Bacteroides clarus YIT 12056</name>
    <dbReference type="NCBI Taxonomy" id="762984"/>
    <lineage>
        <taxon>Bacteria</taxon>
        <taxon>Pseudomonadati</taxon>
        <taxon>Bacteroidota</taxon>
        <taxon>Bacteroidia</taxon>
        <taxon>Bacteroidales</taxon>
        <taxon>Bacteroidaceae</taxon>
        <taxon>Bacteroides</taxon>
    </lineage>
</organism>
<dbReference type="InterPro" id="IPR008979">
    <property type="entry name" value="Galactose-bd-like_sf"/>
</dbReference>
<gene>
    <name evidence="2" type="ORF">HMPREF9445_01760</name>
</gene>
<dbReference type="PANTHER" id="PTHR36848">
    <property type="entry name" value="DNA-BINDING PROTEIN (PUTATIVE SECRETED PROTEIN)-RELATED"/>
    <property type="match status" value="1"/>
</dbReference>
<sequence>MPRQQVRSLWDVWNWKNKTGMNRLFCIAMFAFCAGALSAQDVSWPEISLDAKPAARWWWMGSAVDKENLTCNLEAYAAAGMGTMEITPIYGVQGNDAKDIPFLSSRWMQMLQYTESEASRLGMQIDMNTGTGWPFGGPEVGIEDAACKLFVTEYRLEGGNTLDKKIEVADRKQRPYAELERLMAFSDKGKCLDLTNKVEDGMLCWKAPKGNWRLIAAFCGKTLQKVKRAAPGGEGYVMNHFSARAVKNYLGRFERAFDGRFKDTSGSATAYPHNFFNDSYEVYGADWSEGLFDEFLARRGYKLEEHLPEFLATGERSDKTRRIISDYRETLSELLQENFTRQWTEWAHLHGSKTRNQAHGSPGNLIDLYATVDIPECEGFGLSDFGIRGLRKDSLTRPNDSDLSMLKYASSGAHIAGKPYTSSETFTWLTEHFRTSLSQCKPDIDLMFVSGVNHTFFHGTTYSPAEAAWPGWKFYATVDMSPTNSIWRDAPAFFQYISRCQSFLQMGQPDNDFLVYLPLYDMWQEQDGRLLMFDIHKMAQRAPGFIEAVHRINDAGYDMDYISDNFIRTAACRDKRIVTSGGTTYKALVVPGARLMPADVLAKLLDLAKEGATVVFLDQYPEDVPGYAGLERRRTEFKRTLEQIKKLGNERGKGQTVFFGTDYARTLAQTAAIPEAMKTSFDLSCIRRKNTEGYHYFISALTGKDTESWIPLAVPARSVMLYNPMNGSSGKALLRQKDGKTEVYLQLASGESAILKTFTEADVQVPEWKYQTVAQGTVELSGLWSLRFVESAPAVHSVPDSVSLGSWTDLSFEGAGTTMGTGCYTTAFVIENPASAQDWQLSLGDVRESARVRINGREVATLWAVPYCCPIGQYLRPGKNILEIEVTNLPANRIADMDRRGVKWRIFKDINIAALGYKKGTYAGWEPVPSGLLGPVRIIPLKITKNEMQ</sequence>
<evidence type="ECO:0000256" key="1">
    <source>
        <dbReference type="SAM" id="SignalP"/>
    </source>
</evidence>
<dbReference type="PANTHER" id="PTHR36848:SF2">
    <property type="entry name" value="SECRETED PROTEIN"/>
    <property type="match status" value="1"/>
</dbReference>
<protein>
    <submittedName>
        <fullName evidence="2">Glycosyl hydrolase family 2, sugar binding domain protein</fullName>
    </submittedName>
</protein>
<dbReference type="Gene3D" id="2.60.120.260">
    <property type="entry name" value="Galactose-binding domain-like"/>
    <property type="match status" value="1"/>
</dbReference>
<feature type="chain" id="PRO_5045547244" evidence="1">
    <location>
        <begin position="40"/>
        <end position="949"/>
    </location>
</feature>
<keyword evidence="1" id="KW-0732">Signal</keyword>
<dbReference type="GO" id="GO:0016787">
    <property type="term" value="F:hydrolase activity"/>
    <property type="evidence" value="ECO:0007669"/>
    <property type="project" value="UniProtKB-KW"/>
</dbReference>
<dbReference type="EMBL" id="AFBM01000019">
    <property type="protein sequence ID" value="EGF51754.1"/>
    <property type="molecule type" value="Genomic_DNA"/>
</dbReference>
<feature type="signal peptide" evidence="1">
    <location>
        <begin position="1"/>
        <end position="39"/>
    </location>
</feature>
<name>A0ABN0CNP9_9BACE</name>
<dbReference type="InterPro" id="IPR053161">
    <property type="entry name" value="Ulvan_degrading_GH"/>
</dbReference>